<sequence length="254" mass="28021">MVLPNVIHGEGGLSPHVTYDHENNKVTAYGRICGGIKVNGSTVSEKVRQQIRMTGQSGDDAGHIIPRCWGGSGISYDNIFPQHAAWNRSNGHMERGFGYWLAASERHSIEFEYFFEYEKSNSSNPNRPSKYTVSIVRYIDGKAAEAPYKYSELNRDYTPADQSFIDQQMRNMHYDNNCNSVLANLASMPKPFFMLERSGHFMNGKSTSSASPISNFSVPTVSSSGVETVTHVGNQRDGGFFKKAATAVAVGNGN</sequence>
<evidence type="ECO:0000313" key="2">
    <source>
        <dbReference type="WBParaSite" id="ES5_v2.g18205.t1"/>
    </source>
</evidence>
<evidence type="ECO:0000313" key="1">
    <source>
        <dbReference type="Proteomes" id="UP000887579"/>
    </source>
</evidence>
<accession>A0AC34FLG4</accession>
<organism evidence="1 2">
    <name type="scientific">Panagrolaimus sp. ES5</name>
    <dbReference type="NCBI Taxonomy" id="591445"/>
    <lineage>
        <taxon>Eukaryota</taxon>
        <taxon>Metazoa</taxon>
        <taxon>Ecdysozoa</taxon>
        <taxon>Nematoda</taxon>
        <taxon>Chromadorea</taxon>
        <taxon>Rhabditida</taxon>
        <taxon>Tylenchina</taxon>
        <taxon>Panagrolaimomorpha</taxon>
        <taxon>Panagrolaimoidea</taxon>
        <taxon>Panagrolaimidae</taxon>
        <taxon>Panagrolaimus</taxon>
    </lineage>
</organism>
<dbReference type="Proteomes" id="UP000887579">
    <property type="component" value="Unplaced"/>
</dbReference>
<protein>
    <submittedName>
        <fullName evidence="2">Uncharacterized protein</fullName>
    </submittedName>
</protein>
<reference evidence="2" key="1">
    <citation type="submission" date="2022-11" db="UniProtKB">
        <authorList>
            <consortium name="WormBaseParasite"/>
        </authorList>
    </citation>
    <scope>IDENTIFICATION</scope>
</reference>
<proteinExistence type="predicted"/>
<name>A0AC34FLG4_9BILA</name>
<dbReference type="WBParaSite" id="ES5_v2.g18205.t1">
    <property type="protein sequence ID" value="ES5_v2.g18205.t1"/>
    <property type="gene ID" value="ES5_v2.g18205"/>
</dbReference>